<reference evidence="2" key="1">
    <citation type="submission" date="2020-12" db="EMBL/GenBank/DDBJ databases">
        <title>WGS assembly of Carya illinoinensis cv. Pawnee.</title>
        <authorList>
            <person name="Platts A."/>
            <person name="Shu S."/>
            <person name="Wright S."/>
            <person name="Barry K."/>
            <person name="Edger P."/>
            <person name="Pires J.C."/>
            <person name="Schmutz J."/>
        </authorList>
    </citation>
    <scope>NUCLEOTIDE SEQUENCE</scope>
    <source>
        <tissue evidence="2">Leaf</tissue>
    </source>
</reference>
<feature type="coiled-coil region" evidence="1">
    <location>
        <begin position="77"/>
        <end position="136"/>
    </location>
</feature>
<keyword evidence="1" id="KW-0175">Coiled coil</keyword>
<proteinExistence type="predicted"/>
<evidence type="ECO:0000313" key="3">
    <source>
        <dbReference type="Proteomes" id="UP000811609"/>
    </source>
</evidence>
<protein>
    <submittedName>
        <fullName evidence="2">Uncharacterized protein</fullName>
    </submittedName>
</protein>
<dbReference type="AlphaFoldDB" id="A0A8T1RBR7"/>
<dbReference type="Proteomes" id="UP000811609">
    <property type="component" value="Chromosome 2"/>
</dbReference>
<gene>
    <name evidence="2" type="ORF">CIPAW_02G065100</name>
</gene>
<organism evidence="2 3">
    <name type="scientific">Carya illinoinensis</name>
    <name type="common">Pecan</name>
    <dbReference type="NCBI Taxonomy" id="32201"/>
    <lineage>
        <taxon>Eukaryota</taxon>
        <taxon>Viridiplantae</taxon>
        <taxon>Streptophyta</taxon>
        <taxon>Embryophyta</taxon>
        <taxon>Tracheophyta</taxon>
        <taxon>Spermatophyta</taxon>
        <taxon>Magnoliopsida</taxon>
        <taxon>eudicotyledons</taxon>
        <taxon>Gunneridae</taxon>
        <taxon>Pentapetalae</taxon>
        <taxon>rosids</taxon>
        <taxon>fabids</taxon>
        <taxon>Fagales</taxon>
        <taxon>Juglandaceae</taxon>
        <taxon>Carya</taxon>
    </lineage>
</organism>
<name>A0A8T1RBR7_CARIL</name>
<comment type="caution">
    <text evidence="2">The sequence shown here is derived from an EMBL/GenBank/DDBJ whole genome shotgun (WGS) entry which is preliminary data.</text>
</comment>
<feature type="coiled-coil region" evidence="1">
    <location>
        <begin position="163"/>
        <end position="190"/>
    </location>
</feature>
<dbReference type="PANTHER" id="PTHR36037">
    <property type="entry name" value="RNA-DIRECTED DNA POLYMERASE (REVERSE TRANSCRIPTASE)-RELATED FAMILY PROTEIN"/>
    <property type="match status" value="1"/>
</dbReference>
<keyword evidence="3" id="KW-1185">Reference proteome</keyword>
<dbReference type="PANTHER" id="PTHR36037:SF1">
    <property type="entry name" value="RNA-DIRECTED DNA POLYMERASE (REVERSE TRANSCRIPTASE)-RELATED FAMILY PROTEIN"/>
    <property type="match status" value="1"/>
</dbReference>
<dbReference type="EMBL" id="CM031810">
    <property type="protein sequence ID" value="KAG6664049.1"/>
    <property type="molecule type" value="Genomic_DNA"/>
</dbReference>
<accession>A0A8T1RBR7</accession>
<sequence length="419" mass="47294">MGEPMENIPSSEETLDLLTIRSRIRELADLRLSSGGEDTTELTSSDSEELLKDCALHLESRVKQIVSECSAVGPLDVADLDAYLEHLKEELNMVEAESAKISNEIDGLARTNLEDSSQLETDLERLECALDFITSQGLKNAKTGAPVSCSTCGEDRSSLMNKRVDNKLELLELEDQIERKKADLKSLQDLDHMYRWFDATEQIEDLMTCLKVIAFTENCIRISLRTYIPKLEGLYQQKIEDCIEPSEVNHELLIEVMEGTMELKSVEIFPNDVYITDILDAAKCLSKSSLQWFITKIHDRIVLCNLRRLVVETANKSRHSFDYLDRDEIIVAHMIGGVDALIKIAQGWPALSSPLKLISLKGSENSKDISLTFLCKVEEVVNSLDIHIRQNLLSFYDAVEKVLVEQMRLALHSDDASKK</sequence>
<evidence type="ECO:0000313" key="2">
    <source>
        <dbReference type="EMBL" id="KAG6664049.1"/>
    </source>
</evidence>
<evidence type="ECO:0000256" key="1">
    <source>
        <dbReference type="SAM" id="Coils"/>
    </source>
</evidence>